<proteinExistence type="inferred from homology"/>
<evidence type="ECO:0000256" key="2">
    <source>
        <dbReference type="ARBA" id="ARBA00022645"/>
    </source>
</evidence>
<gene>
    <name evidence="7" type="ORF">FOZ60_011231</name>
</gene>
<dbReference type="Gene3D" id="3.40.50.1820">
    <property type="entry name" value="alpha/beta hydrolase"/>
    <property type="match status" value="2"/>
</dbReference>
<evidence type="ECO:0000256" key="1">
    <source>
        <dbReference type="ARBA" id="ARBA00009431"/>
    </source>
</evidence>
<dbReference type="SUPFAM" id="SSF53474">
    <property type="entry name" value="alpha/beta-Hydrolases"/>
    <property type="match status" value="1"/>
</dbReference>
<evidence type="ECO:0000313" key="7">
    <source>
        <dbReference type="EMBL" id="KAF4682021.1"/>
    </source>
</evidence>
<feature type="chain" id="PRO_5029916498" evidence="6">
    <location>
        <begin position="20"/>
        <end position="363"/>
    </location>
</feature>
<dbReference type="OrthoDB" id="443318at2759"/>
<dbReference type="PANTHER" id="PTHR11802">
    <property type="entry name" value="SERINE PROTEASE FAMILY S10 SERINE CARBOXYPEPTIDASE"/>
    <property type="match status" value="1"/>
</dbReference>
<keyword evidence="4" id="KW-0378">Hydrolase</keyword>
<dbReference type="EMBL" id="JABANP010000465">
    <property type="protein sequence ID" value="KAF4682021.1"/>
    <property type="molecule type" value="Genomic_DNA"/>
</dbReference>
<dbReference type="AlphaFoldDB" id="A0A7J6NG66"/>
<accession>A0A7J6NG66</accession>
<name>A0A7J6NG66_PEROL</name>
<protein>
    <submittedName>
        <fullName evidence="7">Uncharacterized protein</fullName>
    </submittedName>
</protein>
<keyword evidence="5" id="KW-0325">Glycoprotein</keyword>
<dbReference type="Proteomes" id="UP000541610">
    <property type="component" value="Unassembled WGS sequence"/>
</dbReference>
<keyword evidence="2" id="KW-0121">Carboxypeptidase</keyword>
<evidence type="ECO:0000256" key="6">
    <source>
        <dbReference type="SAM" id="SignalP"/>
    </source>
</evidence>
<feature type="signal peptide" evidence="6">
    <location>
        <begin position="1"/>
        <end position="19"/>
    </location>
</feature>
<dbReference type="InterPro" id="IPR001563">
    <property type="entry name" value="Peptidase_S10"/>
</dbReference>
<evidence type="ECO:0000313" key="8">
    <source>
        <dbReference type="Proteomes" id="UP000541610"/>
    </source>
</evidence>
<dbReference type="PANTHER" id="PTHR11802:SF113">
    <property type="entry name" value="SERINE CARBOXYPEPTIDASE CTSA-4.1"/>
    <property type="match status" value="1"/>
</dbReference>
<keyword evidence="6" id="KW-0732">Signal</keyword>
<reference evidence="7 8" key="1">
    <citation type="submission" date="2020-04" db="EMBL/GenBank/DDBJ databases">
        <title>Perkinsus olseni comparative genomics.</title>
        <authorList>
            <person name="Bogema D.R."/>
        </authorList>
    </citation>
    <scope>NUCLEOTIDE SEQUENCE [LARGE SCALE GENOMIC DNA]</scope>
    <source>
        <strain evidence="7">00978-12</strain>
    </source>
</reference>
<evidence type="ECO:0000256" key="3">
    <source>
        <dbReference type="ARBA" id="ARBA00022670"/>
    </source>
</evidence>
<organism evidence="7 8">
    <name type="scientific">Perkinsus olseni</name>
    <name type="common">Perkinsus atlanticus</name>
    <dbReference type="NCBI Taxonomy" id="32597"/>
    <lineage>
        <taxon>Eukaryota</taxon>
        <taxon>Sar</taxon>
        <taxon>Alveolata</taxon>
        <taxon>Perkinsozoa</taxon>
        <taxon>Perkinsea</taxon>
        <taxon>Perkinsida</taxon>
        <taxon>Perkinsidae</taxon>
        <taxon>Perkinsus</taxon>
    </lineage>
</organism>
<dbReference type="Pfam" id="PF00450">
    <property type="entry name" value="Peptidase_S10"/>
    <property type="match status" value="2"/>
</dbReference>
<evidence type="ECO:0000256" key="5">
    <source>
        <dbReference type="ARBA" id="ARBA00023180"/>
    </source>
</evidence>
<dbReference type="GO" id="GO:0004185">
    <property type="term" value="F:serine-type carboxypeptidase activity"/>
    <property type="evidence" value="ECO:0007669"/>
    <property type="project" value="InterPro"/>
</dbReference>
<dbReference type="InterPro" id="IPR029058">
    <property type="entry name" value="AB_hydrolase_fold"/>
</dbReference>
<comment type="similarity">
    <text evidence="1">Belongs to the peptidase S10 family.</text>
</comment>
<dbReference type="GO" id="GO:0006508">
    <property type="term" value="P:proteolysis"/>
    <property type="evidence" value="ECO:0007669"/>
    <property type="project" value="UniProtKB-KW"/>
</dbReference>
<comment type="caution">
    <text evidence="7">The sequence shown here is derived from an EMBL/GenBank/DDBJ whole genome shotgun (WGS) entry which is preliminary data.</text>
</comment>
<sequence length="363" mass="39428">MRSAVLLVQLLVSADAALGYEGGGKKVRNLGGVLCEPSKGTQAFGYTTISENKKYFHALINAEESSPNTPAFVYLPGGPGVSALGATLTLIGPCIVEADDLTLSLNKFAWTRKANGIFIDGPGETGFSVGSTETSMREYVDNLYRTLLEVISTAPSLRENLHLVGASFDGTMLFWYRGGVEMARNRKLLPQKTYDVRVRPGLEWKNYKLITGNAEIHMNDKAVQAAMGVSKKWLSSNSQVFRDFHKFQAFDTTKVVSTLLDDALQVIVFNGDQDFVTNSIGALYWLGSLRGTVDYGAQLAVAKDKPLEFKKGGRLGTIRSVKYATGGSLAFINVTDGSHTAVLNKPLEMHQAIEAVLSEAIWA</sequence>
<keyword evidence="3" id="KW-0645">Protease</keyword>
<evidence type="ECO:0000256" key="4">
    <source>
        <dbReference type="ARBA" id="ARBA00022801"/>
    </source>
</evidence>